<dbReference type="Proteomes" id="UP000245383">
    <property type="component" value="Unassembled WGS sequence"/>
</dbReference>
<dbReference type="STRING" id="133385.A0A2T9Y1Z0"/>
<dbReference type="Pfam" id="PF00098">
    <property type="entry name" value="zf-CCHC"/>
    <property type="match status" value="1"/>
</dbReference>
<keyword evidence="1" id="KW-0862">Zinc</keyword>
<comment type="caution">
    <text evidence="4">The sequence shown here is derived from an EMBL/GenBank/DDBJ whole genome shotgun (WGS) entry which is preliminary data.</text>
</comment>
<dbReference type="AlphaFoldDB" id="A0A2T9Y1Z0"/>
<keyword evidence="5" id="KW-1185">Reference proteome</keyword>
<proteinExistence type="predicted"/>
<feature type="domain" description="CCHC-type" evidence="3">
    <location>
        <begin position="257"/>
        <end position="272"/>
    </location>
</feature>
<name>A0A2T9Y1Z0_9FUNG</name>
<feature type="compositionally biased region" description="Basic and acidic residues" evidence="2">
    <location>
        <begin position="360"/>
        <end position="371"/>
    </location>
</feature>
<keyword evidence="1" id="KW-0479">Metal-binding</keyword>
<sequence length="371" mass="42851">MDPTTTFNNSAPFVQISGAQLNLPEYSGKGDDLSFERWFESCVDELRAFGFVNEEQSALLMIRQLRGNARQTFDTFKYDNPNEKIYSLANFKEILKNKFTDDSYDIKLRFKLLNLKQKGDISKYIDDEKNIFGNYSDMMDKDRIFYLMNNMKAPYLNILNKKNPKTYLEAINALIEKGDQINMNAAMGGKRISEDDMEIDNIEVVKPLEHVELNLLSIENGGKTFWVSVKETKQPFKFPLNTSQQSARVFLDNAKLCWNCGSKEHLRRDCKSPDNHRRRNRTYARNEDHQAIGSGKVVPRENRDTSAPTTPPKTLEIFPEVPETADITNDLFFNEDFSSDLDLKYLTATEDELADSNAEEFSRDKVSKKER</sequence>
<dbReference type="OrthoDB" id="1939000at2759"/>
<feature type="compositionally biased region" description="Basic and acidic residues" evidence="2">
    <location>
        <begin position="265"/>
        <end position="275"/>
    </location>
</feature>
<dbReference type="EMBL" id="MBFR01000689">
    <property type="protein sequence ID" value="PVU86338.1"/>
    <property type="molecule type" value="Genomic_DNA"/>
</dbReference>
<dbReference type="GO" id="GO:0008270">
    <property type="term" value="F:zinc ion binding"/>
    <property type="evidence" value="ECO:0007669"/>
    <property type="project" value="UniProtKB-KW"/>
</dbReference>
<evidence type="ECO:0000256" key="1">
    <source>
        <dbReference type="PROSITE-ProRule" id="PRU00047"/>
    </source>
</evidence>
<dbReference type="SMART" id="SM00343">
    <property type="entry name" value="ZnF_C2HC"/>
    <property type="match status" value="1"/>
</dbReference>
<evidence type="ECO:0000313" key="5">
    <source>
        <dbReference type="Proteomes" id="UP000245383"/>
    </source>
</evidence>
<dbReference type="Gene3D" id="4.10.60.10">
    <property type="entry name" value="Zinc finger, CCHC-type"/>
    <property type="match status" value="1"/>
</dbReference>
<dbReference type="PROSITE" id="PS50158">
    <property type="entry name" value="ZF_CCHC"/>
    <property type="match status" value="1"/>
</dbReference>
<reference evidence="4 5" key="1">
    <citation type="journal article" date="2018" name="MBio">
        <title>Comparative Genomics Reveals the Core Gene Toolbox for the Fungus-Insect Symbiosis.</title>
        <authorList>
            <person name="Wang Y."/>
            <person name="Stata M."/>
            <person name="Wang W."/>
            <person name="Stajich J.E."/>
            <person name="White M.M."/>
            <person name="Moncalvo J.M."/>
        </authorList>
    </citation>
    <scope>NUCLEOTIDE SEQUENCE [LARGE SCALE GENOMIC DNA]</scope>
    <source>
        <strain evidence="4 5">SWE-8-4</strain>
    </source>
</reference>
<keyword evidence="1" id="KW-0863">Zinc-finger</keyword>
<protein>
    <recommendedName>
        <fullName evidence="3">CCHC-type domain-containing protein</fullName>
    </recommendedName>
</protein>
<dbReference type="GO" id="GO:0003676">
    <property type="term" value="F:nucleic acid binding"/>
    <property type="evidence" value="ECO:0007669"/>
    <property type="project" value="InterPro"/>
</dbReference>
<gene>
    <name evidence="4" type="ORF">BB561_006739</name>
</gene>
<feature type="region of interest" description="Disordered" evidence="2">
    <location>
        <begin position="352"/>
        <end position="371"/>
    </location>
</feature>
<evidence type="ECO:0000313" key="4">
    <source>
        <dbReference type="EMBL" id="PVU86338.1"/>
    </source>
</evidence>
<evidence type="ECO:0000259" key="3">
    <source>
        <dbReference type="PROSITE" id="PS50158"/>
    </source>
</evidence>
<evidence type="ECO:0000256" key="2">
    <source>
        <dbReference type="SAM" id="MobiDB-lite"/>
    </source>
</evidence>
<organism evidence="4 5">
    <name type="scientific">Smittium simulii</name>
    <dbReference type="NCBI Taxonomy" id="133385"/>
    <lineage>
        <taxon>Eukaryota</taxon>
        <taxon>Fungi</taxon>
        <taxon>Fungi incertae sedis</taxon>
        <taxon>Zoopagomycota</taxon>
        <taxon>Kickxellomycotina</taxon>
        <taxon>Harpellomycetes</taxon>
        <taxon>Harpellales</taxon>
        <taxon>Legeriomycetaceae</taxon>
        <taxon>Smittium</taxon>
    </lineage>
</organism>
<feature type="region of interest" description="Disordered" evidence="2">
    <location>
        <begin position="265"/>
        <end position="316"/>
    </location>
</feature>
<dbReference type="InterPro" id="IPR001878">
    <property type="entry name" value="Znf_CCHC"/>
</dbReference>
<accession>A0A2T9Y1Z0</accession>